<keyword evidence="2" id="KW-1133">Transmembrane helix</keyword>
<evidence type="ECO:0000256" key="2">
    <source>
        <dbReference type="SAM" id="Phobius"/>
    </source>
</evidence>
<dbReference type="AlphaFoldDB" id="A0A2T2PDF1"/>
<gene>
    <name evidence="3" type="ORF">BS50DRAFT_44430</name>
</gene>
<dbReference type="EMBL" id="KZ678128">
    <property type="protein sequence ID" value="PSN75644.1"/>
    <property type="molecule type" value="Genomic_DNA"/>
</dbReference>
<proteinExistence type="predicted"/>
<evidence type="ECO:0000313" key="3">
    <source>
        <dbReference type="EMBL" id="PSN75644.1"/>
    </source>
</evidence>
<evidence type="ECO:0000313" key="4">
    <source>
        <dbReference type="Proteomes" id="UP000240883"/>
    </source>
</evidence>
<reference evidence="3 4" key="1">
    <citation type="journal article" date="2018" name="Front. Microbiol.">
        <title>Genome-Wide Analysis of Corynespora cassiicola Leaf Fall Disease Putative Effectors.</title>
        <authorList>
            <person name="Lopez D."/>
            <person name="Ribeiro S."/>
            <person name="Label P."/>
            <person name="Fumanal B."/>
            <person name="Venisse J.S."/>
            <person name="Kohler A."/>
            <person name="de Oliveira R.R."/>
            <person name="Labutti K."/>
            <person name="Lipzen A."/>
            <person name="Lail K."/>
            <person name="Bauer D."/>
            <person name="Ohm R.A."/>
            <person name="Barry K.W."/>
            <person name="Spatafora J."/>
            <person name="Grigoriev I.V."/>
            <person name="Martin F.M."/>
            <person name="Pujade-Renaud V."/>
        </authorList>
    </citation>
    <scope>NUCLEOTIDE SEQUENCE [LARGE SCALE GENOMIC DNA]</scope>
    <source>
        <strain evidence="3 4">Philippines</strain>
    </source>
</reference>
<dbReference type="STRING" id="1448308.A0A2T2PDF1"/>
<protein>
    <recommendedName>
        <fullName evidence="5">Mid2 domain-containing protein</fullName>
    </recommendedName>
</protein>
<dbReference type="OrthoDB" id="5215637at2759"/>
<feature type="transmembrane region" description="Helical" evidence="2">
    <location>
        <begin position="208"/>
        <end position="231"/>
    </location>
</feature>
<keyword evidence="2" id="KW-0472">Membrane</keyword>
<dbReference type="Proteomes" id="UP000240883">
    <property type="component" value="Unassembled WGS sequence"/>
</dbReference>
<sequence>MEIQGPSPTRYLLTDTPSAIPLQTGASAQQHHQNHAEFHVQGDKCLANGICQTLDLTSVPNEFRREWCTDKTFADPSCPNLCNLVDSDGALDNLFLYRCPSTGKWCCSSGDGQDDNDCCADKTAANVVDARQLKTIYPEDIPRPTNVIEVDGMPSPDATVNINTMPIIVATTVSPWDVDDFASNIPEVTYPSPRSSAEAAAEAARNPLALGLGLGLGIPLGLLIIAVLIYLSLRYRRKQMKALAEKKRVASESRQQMNQDYPRISHFPPPPRTATPATRSSSRMALATEKYPESPVLGWFLDKGYY</sequence>
<accession>A0A2T2PDF1</accession>
<name>A0A2T2PDF1_CORCC</name>
<organism evidence="3 4">
    <name type="scientific">Corynespora cassiicola Philippines</name>
    <dbReference type="NCBI Taxonomy" id="1448308"/>
    <lineage>
        <taxon>Eukaryota</taxon>
        <taxon>Fungi</taxon>
        <taxon>Dikarya</taxon>
        <taxon>Ascomycota</taxon>
        <taxon>Pezizomycotina</taxon>
        <taxon>Dothideomycetes</taxon>
        <taxon>Pleosporomycetidae</taxon>
        <taxon>Pleosporales</taxon>
        <taxon>Corynesporascaceae</taxon>
        <taxon>Corynespora</taxon>
    </lineage>
</organism>
<keyword evidence="4" id="KW-1185">Reference proteome</keyword>
<feature type="region of interest" description="Disordered" evidence="1">
    <location>
        <begin position="247"/>
        <end position="280"/>
    </location>
</feature>
<evidence type="ECO:0000256" key="1">
    <source>
        <dbReference type="SAM" id="MobiDB-lite"/>
    </source>
</evidence>
<evidence type="ECO:0008006" key="5">
    <source>
        <dbReference type="Google" id="ProtNLM"/>
    </source>
</evidence>
<keyword evidence="2" id="KW-0812">Transmembrane</keyword>